<gene>
    <name evidence="1" type="ORF">ACFFHU_01640</name>
</gene>
<evidence type="ECO:0008006" key="3">
    <source>
        <dbReference type="Google" id="ProtNLM"/>
    </source>
</evidence>
<reference evidence="1 2" key="1">
    <citation type="submission" date="2024-09" db="EMBL/GenBank/DDBJ databases">
        <authorList>
            <person name="Sun Q."/>
            <person name="Mori K."/>
        </authorList>
    </citation>
    <scope>NUCLEOTIDE SEQUENCE [LARGE SCALE GENOMIC DNA]</scope>
    <source>
        <strain evidence="1 2">TBRC 2205</strain>
    </source>
</reference>
<name>A0ABV6NS04_9ACTN</name>
<dbReference type="Proteomes" id="UP001589894">
    <property type="component" value="Unassembled WGS sequence"/>
</dbReference>
<dbReference type="RefSeq" id="WP_377334918.1">
    <property type="nucleotide sequence ID" value="NZ_JBHLUE010000002.1"/>
</dbReference>
<comment type="caution">
    <text evidence="1">The sequence shown here is derived from an EMBL/GenBank/DDBJ whole genome shotgun (WGS) entry which is preliminary data.</text>
</comment>
<keyword evidence="2" id="KW-1185">Reference proteome</keyword>
<dbReference type="EMBL" id="JBHLUE010000002">
    <property type="protein sequence ID" value="MFC0562878.1"/>
    <property type="molecule type" value="Genomic_DNA"/>
</dbReference>
<sequence>METLTFDYYLLWKEKDRTPPPVNVIIEAATMDQTQAVIWDRRTESWNFRPDVAVAILWVNREDHEVQLVDRATAEAAAPNFTTVPLPTEAELTEICREGSR</sequence>
<evidence type="ECO:0000313" key="1">
    <source>
        <dbReference type="EMBL" id="MFC0562878.1"/>
    </source>
</evidence>
<evidence type="ECO:0000313" key="2">
    <source>
        <dbReference type="Proteomes" id="UP001589894"/>
    </source>
</evidence>
<accession>A0ABV6NS04</accession>
<proteinExistence type="predicted"/>
<organism evidence="1 2">
    <name type="scientific">Plantactinospora siamensis</name>
    <dbReference type="NCBI Taxonomy" id="555372"/>
    <lineage>
        <taxon>Bacteria</taxon>
        <taxon>Bacillati</taxon>
        <taxon>Actinomycetota</taxon>
        <taxon>Actinomycetes</taxon>
        <taxon>Micromonosporales</taxon>
        <taxon>Micromonosporaceae</taxon>
        <taxon>Plantactinospora</taxon>
    </lineage>
</organism>
<protein>
    <recommendedName>
        <fullName evidence="3">Restriction endonuclease domain-containing protein</fullName>
    </recommendedName>
</protein>